<dbReference type="Proteomes" id="UP001324115">
    <property type="component" value="Unassembled WGS sequence"/>
</dbReference>
<dbReference type="EMBL" id="JAXUIC010000007">
    <property type="protein sequence ID" value="KAK4582987.1"/>
    <property type="molecule type" value="Genomic_DNA"/>
</dbReference>
<feature type="region of interest" description="Disordered" evidence="1">
    <location>
        <begin position="1"/>
        <end position="23"/>
    </location>
</feature>
<dbReference type="SUPFAM" id="SSF50965">
    <property type="entry name" value="Galactose oxidase, central domain"/>
    <property type="match status" value="1"/>
</dbReference>
<dbReference type="Pfam" id="PF03478">
    <property type="entry name" value="Beta-prop_KIB1-4"/>
    <property type="match status" value="1"/>
</dbReference>
<gene>
    <name evidence="3" type="ORF">RGQ29_025953</name>
</gene>
<protein>
    <recommendedName>
        <fullName evidence="2">KIB1-4 beta-propeller domain-containing protein</fullName>
    </recommendedName>
</protein>
<dbReference type="AlphaFoldDB" id="A0AAN7IQJ8"/>
<evidence type="ECO:0000259" key="2">
    <source>
        <dbReference type="Pfam" id="PF03478"/>
    </source>
</evidence>
<dbReference type="InterPro" id="IPR011043">
    <property type="entry name" value="Gal_Oxase/kelch_b-propeller"/>
</dbReference>
<reference evidence="3 4" key="1">
    <citation type="journal article" date="2023" name="G3 (Bethesda)">
        <title>A haplotype-resolved chromosome-scale genome for Quercus rubra L. provides insights into the genetics of adaptive traits for red oak species.</title>
        <authorList>
            <person name="Kapoor B."/>
            <person name="Jenkins J."/>
            <person name="Schmutz J."/>
            <person name="Zhebentyayeva T."/>
            <person name="Kuelheim C."/>
            <person name="Coggeshall M."/>
            <person name="Heim C."/>
            <person name="Lasky J.R."/>
            <person name="Leites L."/>
            <person name="Islam-Faridi N."/>
            <person name="Romero-Severson J."/>
            <person name="DeLeo V.L."/>
            <person name="Lucas S.M."/>
            <person name="Lazic D."/>
            <person name="Gailing O."/>
            <person name="Carlson J."/>
            <person name="Staton M."/>
        </authorList>
    </citation>
    <scope>NUCLEOTIDE SEQUENCE [LARGE SCALE GENOMIC DNA]</scope>
    <source>
        <strain evidence="3">Pseudo-F2</strain>
    </source>
</reference>
<proteinExistence type="predicted"/>
<comment type="caution">
    <text evidence="3">The sequence shown here is derived from an EMBL/GenBank/DDBJ whole genome shotgun (WGS) entry which is preliminary data.</text>
</comment>
<name>A0AAN7IQJ8_QUERU</name>
<feature type="domain" description="KIB1-4 beta-propeller" evidence="2">
    <location>
        <begin position="48"/>
        <end position="295"/>
    </location>
</feature>
<evidence type="ECO:0000313" key="4">
    <source>
        <dbReference type="Proteomes" id="UP001324115"/>
    </source>
</evidence>
<keyword evidence="4" id="KW-1185">Reference proteome</keyword>
<dbReference type="PANTHER" id="PTHR40891:SF1">
    <property type="entry name" value="DUF295 DOMAIN-CONTAINING PROTEIN"/>
    <property type="match status" value="1"/>
</dbReference>
<accession>A0AAN7IQJ8</accession>
<dbReference type="PANTHER" id="PTHR40891">
    <property type="entry name" value="DUF295 DOMAIN-CONTAINING PROTEIN"/>
    <property type="match status" value="1"/>
</dbReference>
<dbReference type="InterPro" id="IPR005174">
    <property type="entry name" value="KIB1-4_b-propeller"/>
</dbReference>
<evidence type="ECO:0000256" key="1">
    <source>
        <dbReference type="SAM" id="MobiDB-lite"/>
    </source>
</evidence>
<evidence type="ECO:0000313" key="3">
    <source>
        <dbReference type="EMBL" id="KAK4582987.1"/>
    </source>
</evidence>
<sequence>MEQAHERKEQMQEPSSEKQLMLSYPPTDPQSYPWLVICDGYDKERQTFFSISKDYFHTRNIPEMRNKLIYTSCDGWLVLKDIDSKNLCLLNPTSKEMMQLPTLEGIADDFICILTATPSDPYNQCYVLFIDPPRSTFSFCQLGDKNFYKQTLQANGSVFVQSATFHGGKIYLLIYFGISGSLSYTAEFVGGEIRFTKLAIERFDESLPADIPCYRDYLIESCGELLLVNQMLFGSYRRKVYGFVIFRMDSSKNAWVQVKNIGERAIFISDRSKISCFVAENGVKRNSIYFTMPSSRFLYVFDLEDDTITKFLPCPTVACRELDLDWVILK</sequence>
<feature type="compositionally biased region" description="Basic and acidic residues" evidence="1">
    <location>
        <begin position="1"/>
        <end position="11"/>
    </location>
</feature>
<organism evidence="3 4">
    <name type="scientific">Quercus rubra</name>
    <name type="common">Northern red oak</name>
    <name type="synonym">Quercus borealis</name>
    <dbReference type="NCBI Taxonomy" id="3512"/>
    <lineage>
        <taxon>Eukaryota</taxon>
        <taxon>Viridiplantae</taxon>
        <taxon>Streptophyta</taxon>
        <taxon>Embryophyta</taxon>
        <taxon>Tracheophyta</taxon>
        <taxon>Spermatophyta</taxon>
        <taxon>Magnoliopsida</taxon>
        <taxon>eudicotyledons</taxon>
        <taxon>Gunneridae</taxon>
        <taxon>Pentapetalae</taxon>
        <taxon>rosids</taxon>
        <taxon>fabids</taxon>
        <taxon>Fagales</taxon>
        <taxon>Fagaceae</taxon>
        <taxon>Quercus</taxon>
    </lineage>
</organism>